<reference evidence="7 8" key="1">
    <citation type="journal article" date="2007" name="Nature">
        <title>The medaka draft genome and insights into vertebrate genome evolution.</title>
        <authorList>
            <person name="Kasahara M."/>
            <person name="Naruse K."/>
            <person name="Sasaki S."/>
            <person name="Nakatani Y."/>
            <person name="Qu W."/>
            <person name="Ahsan B."/>
            <person name="Yamada T."/>
            <person name="Nagayasu Y."/>
            <person name="Doi K."/>
            <person name="Kasai Y."/>
            <person name="Jindo T."/>
            <person name="Kobayashi D."/>
            <person name="Shimada A."/>
            <person name="Toyoda A."/>
            <person name="Kuroki Y."/>
            <person name="Fujiyama A."/>
            <person name="Sasaki T."/>
            <person name="Shimizu A."/>
            <person name="Asakawa S."/>
            <person name="Shimizu N."/>
            <person name="Hashimoto S."/>
            <person name="Yang J."/>
            <person name="Lee Y."/>
            <person name="Matsushima K."/>
            <person name="Sugano S."/>
            <person name="Sakaizumi M."/>
            <person name="Narita T."/>
            <person name="Ohishi K."/>
            <person name="Haga S."/>
            <person name="Ohta F."/>
            <person name="Nomoto H."/>
            <person name="Nogata K."/>
            <person name="Morishita T."/>
            <person name="Endo T."/>
            <person name="Shin-I T."/>
            <person name="Takeda H."/>
            <person name="Morishita S."/>
            <person name="Kohara Y."/>
        </authorList>
    </citation>
    <scope>NUCLEOTIDE SEQUENCE [LARGE SCALE GENOMIC DNA]</scope>
    <source>
        <strain evidence="7 8">Hd-rR</strain>
    </source>
</reference>
<evidence type="ECO:0000256" key="3">
    <source>
        <dbReference type="ARBA" id="ARBA00022833"/>
    </source>
</evidence>
<dbReference type="Pfam" id="PF04969">
    <property type="entry name" value="CS"/>
    <property type="match status" value="1"/>
</dbReference>
<feature type="compositionally biased region" description="Acidic residues" evidence="4">
    <location>
        <begin position="319"/>
        <end position="333"/>
    </location>
</feature>
<dbReference type="PROSITE" id="PS51401">
    <property type="entry name" value="CHORD"/>
    <property type="match status" value="2"/>
</dbReference>
<keyword evidence="3" id="KW-0862">Zinc</keyword>
<organism evidence="7 8">
    <name type="scientific">Oryzias latipes</name>
    <name type="common">Japanese rice fish</name>
    <name type="synonym">Japanese killifish</name>
    <dbReference type="NCBI Taxonomy" id="8090"/>
    <lineage>
        <taxon>Eukaryota</taxon>
        <taxon>Metazoa</taxon>
        <taxon>Chordata</taxon>
        <taxon>Craniata</taxon>
        <taxon>Vertebrata</taxon>
        <taxon>Euteleostomi</taxon>
        <taxon>Actinopterygii</taxon>
        <taxon>Neopterygii</taxon>
        <taxon>Teleostei</taxon>
        <taxon>Neoteleostei</taxon>
        <taxon>Acanthomorphata</taxon>
        <taxon>Ovalentaria</taxon>
        <taxon>Atherinomorphae</taxon>
        <taxon>Beloniformes</taxon>
        <taxon>Adrianichthyidae</taxon>
        <taxon>Oryziinae</taxon>
        <taxon>Oryzias</taxon>
    </lineage>
</organism>
<dbReference type="SUPFAM" id="SSF49764">
    <property type="entry name" value="HSP20-like chaperones"/>
    <property type="match status" value="1"/>
</dbReference>
<dbReference type="PROSITE" id="PS51203">
    <property type="entry name" value="CS"/>
    <property type="match status" value="1"/>
</dbReference>
<feature type="domain" description="CHORD" evidence="6">
    <location>
        <begin position="134"/>
        <end position="193"/>
    </location>
</feature>
<dbReference type="Bgee" id="ENSORLG00000008366">
    <property type="expression patterns" value="Expressed in muscle tissue and 10 other cell types or tissues"/>
</dbReference>
<evidence type="ECO:0000256" key="2">
    <source>
        <dbReference type="ARBA" id="ARBA00022737"/>
    </source>
</evidence>
<dbReference type="Pfam" id="PF04968">
    <property type="entry name" value="CHORD"/>
    <property type="match status" value="2"/>
</dbReference>
<feature type="compositionally biased region" description="Acidic residues" evidence="4">
    <location>
        <begin position="301"/>
        <end position="310"/>
    </location>
</feature>
<reference evidence="7" key="2">
    <citation type="submission" date="2025-08" db="UniProtKB">
        <authorList>
            <consortium name="Ensembl"/>
        </authorList>
    </citation>
    <scope>IDENTIFICATION</scope>
    <source>
        <strain evidence="7">Hd-rR</strain>
    </source>
</reference>
<dbReference type="InterPro" id="IPR007052">
    <property type="entry name" value="CS_dom"/>
</dbReference>
<feature type="compositionally biased region" description="Basic and acidic residues" evidence="4">
    <location>
        <begin position="291"/>
        <end position="300"/>
    </location>
</feature>
<dbReference type="CDD" id="cd06488">
    <property type="entry name" value="p23_melusin_like"/>
    <property type="match status" value="1"/>
</dbReference>
<dbReference type="Gene3D" id="2.60.40.790">
    <property type="match status" value="1"/>
</dbReference>
<dbReference type="Ensembl" id="ENSORLT00000045657.1">
    <property type="protein sequence ID" value="ENSORLP00000031833.1"/>
    <property type="gene ID" value="ENSORLG00000008366.2"/>
</dbReference>
<sequence length="410" mass="47484">MALLCYNKGCGQTFDLNNNKDDSCLFHPGVPIFHDALKGWSCCRKRTTDFSEFLSIKGCTHGRHSNEKPQEPLRAEVCSDKGNSRHTNCQEIIYQGPKSAEMLQKERPRCVFMIPTQLPCFPALSQTVMKGTRCKNAGCKTIYQGSTTDMEACTHHPGAPVFHEGYKYWSCCCIRTTDFNAFMDQKGCTTGKHSWVPKQDKKKVACRHDWHQTRNAVVITIYAKNALPEFCTIEANQTVLSCQIQFDREKIFKRNFHLWGVIDVNKSSVNLVPSKVEISLHKADQVSWGKLEDTNYKPEPEPVEEPDNEMPESYQPDWDIADDDISDSDEEWAYDTPENRRQESKEDQEKMKMEETMQNLKRKQVEEEMKNAMRENLRAEEEKKRLEEQRKQEEGFEDMPDLEDHDADVE</sequence>
<dbReference type="PANTHER" id="PTHR46983">
    <property type="entry name" value="CYSTEINE AND HISTIDINE-RICH DOMAIN-CONTAINING PROTEIN 1"/>
    <property type="match status" value="1"/>
</dbReference>
<feature type="domain" description="CS" evidence="5">
    <location>
        <begin position="203"/>
        <end position="292"/>
    </location>
</feature>
<feature type="domain" description="CHORD" evidence="6">
    <location>
        <begin position="5"/>
        <end position="64"/>
    </location>
</feature>
<accession>A0A3B3HJD1</accession>
<feature type="compositionally biased region" description="Acidic residues" evidence="4">
    <location>
        <begin position="395"/>
        <end position="410"/>
    </location>
</feature>
<dbReference type="Proteomes" id="UP000001038">
    <property type="component" value="Chromosome 18"/>
</dbReference>
<name>A0A3B3HJD1_ORYLA</name>
<dbReference type="PANTHER" id="PTHR46983:SF2">
    <property type="entry name" value="INTEGRIN SUBUNIT BETA 1 BINDING PROTEIN 2"/>
    <property type="match status" value="1"/>
</dbReference>
<feature type="compositionally biased region" description="Basic and acidic residues" evidence="4">
    <location>
        <begin position="363"/>
        <end position="394"/>
    </location>
</feature>
<evidence type="ECO:0000259" key="5">
    <source>
        <dbReference type="PROSITE" id="PS51203"/>
    </source>
</evidence>
<feature type="compositionally biased region" description="Basic and acidic residues" evidence="4">
    <location>
        <begin position="337"/>
        <end position="355"/>
    </location>
</feature>
<keyword evidence="1" id="KW-0479">Metal-binding</keyword>
<dbReference type="InterPro" id="IPR039790">
    <property type="entry name" value="CHRD1"/>
</dbReference>
<reference evidence="7" key="3">
    <citation type="submission" date="2025-09" db="UniProtKB">
        <authorList>
            <consortium name="Ensembl"/>
        </authorList>
    </citation>
    <scope>IDENTIFICATION</scope>
    <source>
        <strain evidence="7">Hd-rR</strain>
    </source>
</reference>
<evidence type="ECO:0000313" key="8">
    <source>
        <dbReference type="Proteomes" id="UP000001038"/>
    </source>
</evidence>
<proteinExistence type="predicted"/>
<dbReference type="InterPro" id="IPR007051">
    <property type="entry name" value="CHORD_dom"/>
</dbReference>
<evidence type="ECO:0000313" key="7">
    <source>
        <dbReference type="Ensembl" id="ENSORLP00000031833.1"/>
    </source>
</evidence>
<dbReference type="InterPro" id="IPR008978">
    <property type="entry name" value="HSP20-like_chaperone"/>
</dbReference>
<evidence type="ECO:0000259" key="6">
    <source>
        <dbReference type="PROSITE" id="PS51401"/>
    </source>
</evidence>
<dbReference type="AlphaFoldDB" id="A0A3B3HJD1"/>
<feature type="region of interest" description="Disordered" evidence="4">
    <location>
        <begin position="291"/>
        <end position="410"/>
    </location>
</feature>
<dbReference type="FunFam" id="4.10.1130.20:FF:000001">
    <property type="entry name" value="Cysteine and histidine-rich domain-containing protein 1"/>
    <property type="match status" value="1"/>
</dbReference>
<protein>
    <submittedName>
        <fullName evidence="7">Zgc:92429</fullName>
    </submittedName>
</protein>
<keyword evidence="8" id="KW-1185">Reference proteome</keyword>
<evidence type="ECO:0000256" key="4">
    <source>
        <dbReference type="SAM" id="MobiDB-lite"/>
    </source>
</evidence>
<dbReference type="GO" id="GO:0046872">
    <property type="term" value="F:metal ion binding"/>
    <property type="evidence" value="ECO:0007669"/>
    <property type="project" value="UniProtKB-KW"/>
</dbReference>
<dbReference type="GeneTree" id="ENSGT00940000159429"/>
<dbReference type="Gene3D" id="4.10.1130.20">
    <property type="match status" value="2"/>
</dbReference>
<evidence type="ECO:0000256" key="1">
    <source>
        <dbReference type="ARBA" id="ARBA00022723"/>
    </source>
</evidence>
<gene>
    <name evidence="7" type="primary">zgc:92429</name>
</gene>
<keyword evidence="2" id="KW-0677">Repeat</keyword>